<gene>
    <name evidence="1" type="ORF">MLD38_023241</name>
</gene>
<dbReference type="EMBL" id="CM042885">
    <property type="protein sequence ID" value="KAI4367510.1"/>
    <property type="molecule type" value="Genomic_DNA"/>
</dbReference>
<dbReference type="Proteomes" id="UP001057402">
    <property type="component" value="Chromosome 6"/>
</dbReference>
<protein>
    <submittedName>
        <fullName evidence="1">Uncharacterized protein</fullName>
    </submittedName>
</protein>
<proteinExistence type="predicted"/>
<sequence length="269" mass="30701">MSLWWRLALFLVLASFVSFNQCAVPSVQHDAPEATRKQSKKFEFEPFRGVPIDPILGFNVTDNTPGNSRFKRAIGRDHALEVLRNAAYFAQEMLGPDGLGRGFAYVKLTIENFGGNQTVAAISTGTQIRLNSMYIENFTGDVKYEFNGIVFHENAKMWLQARQGLAPRWILTGIMDFVRLEGGWPSQRWPKRGSGSRWTNGYAITAFFLEYCSRNKKYFVRELNSMMKRGYSNHYFAQLLGKDVHELWDDYKSLYGTKTAPALSPQQGH</sequence>
<comment type="caution">
    <text evidence="1">The sequence shown here is derived from an EMBL/GenBank/DDBJ whole genome shotgun (WGS) entry which is preliminary data.</text>
</comment>
<accession>A0ACB9QLW9</accession>
<organism evidence="1 2">
    <name type="scientific">Melastoma candidum</name>
    <dbReference type="NCBI Taxonomy" id="119954"/>
    <lineage>
        <taxon>Eukaryota</taxon>
        <taxon>Viridiplantae</taxon>
        <taxon>Streptophyta</taxon>
        <taxon>Embryophyta</taxon>
        <taxon>Tracheophyta</taxon>
        <taxon>Spermatophyta</taxon>
        <taxon>Magnoliopsida</taxon>
        <taxon>eudicotyledons</taxon>
        <taxon>Gunneridae</taxon>
        <taxon>Pentapetalae</taxon>
        <taxon>rosids</taxon>
        <taxon>malvids</taxon>
        <taxon>Myrtales</taxon>
        <taxon>Melastomataceae</taxon>
        <taxon>Melastomatoideae</taxon>
        <taxon>Melastomateae</taxon>
        <taxon>Melastoma</taxon>
    </lineage>
</organism>
<reference evidence="2" key="1">
    <citation type="journal article" date="2023" name="Front. Plant Sci.">
        <title>Chromosomal-level genome assembly of Melastoma candidum provides insights into trichome evolution.</title>
        <authorList>
            <person name="Zhong Y."/>
            <person name="Wu W."/>
            <person name="Sun C."/>
            <person name="Zou P."/>
            <person name="Liu Y."/>
            <person name="Dai S."/>
            <person name="Zhou R."/>
        </authorList>
    </citation>
    <scope>NUCLEOTIDE SEQUENCE [LARGE SCALE GENOMIC DNA]</scope>
</reference>
<keyword evidence="2" id="KW-1185">Reference proteome</keyword>
<name>A0ACB9QLW9_9MYRT</name>
<evidence type="ECO:0000313" key="1">
    <source>
        <dbReference type="EMBL" id="KAI4367510.1"/>
    </source>
</evidence>
<evidence type="ECO:0000313" key="2">
    <source>
        <dbReference type="Proteomes" id="UP001057402"/>
    </source>
</evidence>